<dbReference type="SUPFAM" id="SSF53850">
    <property type="entry name" value="Periplasmic binding protein-like II"/>
    <property type="match status" value="1"/>
</dbReference>
<dbReference type="STRING" id="991905.SL003B_2836"/>
<comment type="subcellular location">
    <subcellularLocation>
        <location evidence="1">Periplasm</location>
    </subcellularLocation>
</comment>
<evidence type="ECO:0000313" key="4">
    <source>
        <dbReference type="EMBL" id="ADZ71259.1"/>
    </source>
</evidence>
<organism evidence="4 5">
    <name type="scientific">Polymorphum gilvum (strain LMG 25793 / CGMCC 1.9160 / SL003B-26A1)</name>
    <dbReference type="NCBI Taxonomy" id="991905"/>
    <lineage>
        <taxon>Bacteria</taxon>
        <taxon>Pseudomonadati</taxon>
        <taxon>Pseudomonadota</taxon>
        <taxon>Alphaproteobacteria</taxon>
        <taxon>Rhodobacterales</taxon>
        <taxon>Paracoccaceae</taxon>
        <taxon>Polymorphum</taxon>
    </lineage>
</organism>
<dbReference type="eggNOG" id="COG3221">
    <property type="taxonomic scope" value="Bacteria"/>
</dbReference>
<keyword evidence="3" id="KW-0732">Signal</keyword>
<accession>F2J605</accession>
<name>F2J605_POLGS</name>
<reference evidence="4 5" key="1">
    <citation type="journal article" date="2011" name="J. Bacteriol.">
        <title>Complete genome sequence of Polymorphum gilvum SL003B-26A1T, a crude oil-degrading bacterium from oil-polluted saline soil.</title>
        <authorList>
            <person name="Li S.G."/>
            <person name="Tang Y.Q."/>
            <person name="Nie Y."/>
            <person name="Cai M."/>
            <person name="Wu X.L."/>
        </authorList>
    </citation>
    <scope>NUCLEOTIDE SEQUENCE [LARGE SCALE GENOMIC DNA]</scope>
    <source>
        <strain evidence="5">LMG 25793 / CGMCC 1.9160 / SL003B-26A1</strain>
    </source>
</reference>
<dbReference type="Pfam" id="PF12974">
    <property type="entry name" value="Phosphonate-bd"/>
    <property type="match status" value="1"/>
</dbReference>
<proteinExistence type="inferred from homology"/>
<protein>
    <submittedName>
        <fullName evidence="4">Phosphate-binding protein of phosphonate ABC transporter</fullName>
    </submittedName>
</protein>
<comment type="similarity">
    <text evidence="2">Belongs to the bacterial solute-binding protein SsuA/TauA family.</text>
</comment>
<dbReference type="AlphaFoldDB" id="F2J605"/>
<dbReference type="PATRIC" id="fig|991905.3.peg.2910"/>
<gene>
    <name evidence="4" type="ordered locus">SL003B_2836</name>
</gene>
<dbReference type="EMBL" id="CP002568">
    <property type="protein sequence ID" value="ADZ71259.1"/>
    <property type="molecule type" value="Genomic_DNA"/>
</dbReference>
<evidence type="ECO:0000313" key="5">
    <source>
        <dbReference type="Proteomes" id="UP000008130"/>
    </source>
</evidence>
<sequence>MLTGPAEYVVIKQLTDAQIVVGWQRPDYFAQVVTLADGKIKTVEDLRGKIVTFGSVGSTSQHLGPAQALADLGLTLGTDYDGQIVSRNTAVEALIRGDIAAIGMNFTHMQKIRETYPDVAFTVIARGRDLPNDILVAKRNLDPEIVDQIRKVFVTRGADLMAAVLKGDDNQKFKGGHFLTEIDDSDYDYVRSMYRTIGVDTFGQFVGD</sequence>
<dbReference type="GO" id="GO:0042597">
    <property type="term" value="C:periplasmic space"/>
    <property type="evidence" value="ECO:0007669"/>
    <property type="project" value="UniProtKB-SubCell"/>
</dbReference>
<dbReference type="PANTHER" id="PTHR30024:SF47">
    <property type="entry name" value="TAURINE-BINDING PERIPLASMIC PROTEIN"/>
    <property type="match status" value="1"/>
</dbReference>
<dbReference type="HOGENOM" id="CLU_051472_3_0_5"/>
<keyword evidence="5" id="KW-1185">Reference proteome</keyword>
<evidence type="ECO:0000256" key="1">
    <source>
        <dbReference type="ARBA" id="ARBA00004418"/>
    </source>
</evidence>
<dbReference type="RefSeq" id="WP_013653573.1">
    <property type="nucleotide sequence ID" value="NC_015259.1"/>
</dbReference>
<evidence type="ECO:0000256" key="3">
    <source>
        <dbReference type="ARBA" id="ARBA00022729"/>
    </source>
</evidence>
<evidence type="ECO:0000256" key="2">
    <source>
        <dbReference type="ARBA" id="ARBA00010742"/>
    </source>
</evidence>
<dbReference type="PANTHER" id="PTHR30024">
    <property type="entry name" value="ALIPHATIC SULFONATES-BINDING PROTEIN-RELATED"/>
    <property type="match status" value="1"/>
</dbReference>
<dbReference type="Gene3D" id="3.40.190.10">
    <property type="entry name" value="Periplasmic binding protein-like II"/>
    <property type="match status" value="1"/>
</dbReference>
<dbReference type="Proteomes" id="UP000008130">
    <property type="component" value="Chromosome"/>
</dbReference>
<dbReference type="KEGG" id="pgv:SL003B_2836"/>